<keyword evidence="1" id="KW-0472">Membrane</keyword>
<dbReference type="EMBL" id="CP108125">
    <property type="protein sequence ID" value="WTO87544.1"/>
    <property type="molecule type" value="Genomic_DNA"/>
</dbReference>
<gene>
    <name evidence="2" type="ORF">OHU27_10935</name>
</gene>
<organism evidence="2 3">
    <name type="scientific">Streptomyces nigra</name>
    <dbReference type="NCBI Taxonomy" id="1827580"/>
    <lineage>
        <taxon>Bacteria</taxon>
        <taxon>Bacillati</taxon>
        <taxon>Actinomycetota</taxon>
        <taxon>Actinomycetes</taxon>
        <taxon>Kitasatosporales</taxon>
        <taxon>Streptomycetaceae</taxon>
        <taxon>Streptomyces</taxon>
    </lineage>
</organism>
<sequence>MSWALTALAALLVIGALLLPNTLPGLRPDRFVRIPAEAILGVGVLILLPRRPRLVAAVVYGVGLAVVTLLNLLDMGFNEYLGRGFNAALDWDLLPDAKSYVADTLGSGVATGAAVGTAVLALLLMAVLSAATVRLANLLARHRVRAGRGALVAGAVWVLCTALGLQLAGLPVASDRAAGALKAHTMRTVQSLRDEAAFAETAKADTFGNTPPGQLLPALRGKDVVFAFVESYGRSALEDPVMAPGVSRTLDARAEALAAAGYRARSGWLTSATYGGSSWLGHSTTMSGLWIDNQRRYRTVTAGDHLTLTRAFQKSGAWDTVGVMPGVQKGWPEAEWYGLDRVYDAHRLGYRGPKFSWSTMPDQYALEAFERKVHGRPHDRPLMSFVILTSSHQPWAPVPRMVDWEDVGDGSVFGPIEKAGRRPADILTNTTESRKEYGRSIQYSVTSLTEWLERYGTKDTVLVFLGDHQPIARVSGERASRDVPISVVAKDPKVLEKIDGWRWTEGLKPAKDAPVWRMDAFRDRFLTAFGSTPHPSKG</sequence>
<keyword evidence="3" id="KW-1185">Reference proteome</keyword>
<protein>
    <submittedName>
        <fullName evidence="2">CDP-alcohol phosphatidyltransferase</fullName>
    </submittedName>
</protein>
<dbReference type="SUPFAM" id="SSF53649">
    <property type="entry name" value="Alkaline phosphatase-like"/>
    <property type="match status" value="1"/>
</dbReference>
<accession>A0ABZ1JA85</accession>
<feature type="transmembrane region" description="Helical" evidence="1">
    <location>
        <begin position="55"/>
        <end position="73"/>
    </location>
</feature>
<feature type="transmembrane region" description="Helical" evidence="1">
    <location>
        <begin position="113"/>
        <end position="137"/>
    </location>
</feature>
<keyword evidence="1" id="KW-1133">Transmembrane helix</keyword>
<evidence type="ECO:0000256" key="1">
    <source>
        <dbReference type="SAM" id="Phobius"/>
    </source>
</evidence>
<name>A0ABZ1JA85_9ACTN</name>
<proteinExistence type="predicted"/>
<dbReference type="Gene3D" id="3.40.720.10">
    <property type="entry name" value="Alkaline Phosphatase, subunit A"/>
    <property type="match status" value="1"/>
</dbReference>
<evidence type="ECO:0000313" key="3">
    <source>
        <dbReference type="Proteomes" id="UP001622690"/>
    </source>
</evidence>
<keyword evidence="1" id="KW-0812">Transmembrane</keyword>
<evidence type="ECO:0000313" key="2">
    <source>
        <dbReference type="EMBL" id="WTO87544.1"/>
    </source>
</evidence>
<dbReference type="Proteomes" id="UP001622690">
    <property type="component" value="Chromosome"/>
</dbReference>
<reference evidence="2 3" key="1">
    <citation type="submission" date="2022-10" db="EMBL/GenBank/DDBJ databases">
        <title>The complete genomes of actinobacterial strains from the NBC collection.</title>
        <authorList>
            <person name="Joergensen T.S."/>
            <person name="Alvarez Arevalo M."/>
            <person name="Sterndorff E.B."/>
            <person name="Faurdal D."/>
            <person name="Vuksanovic O."/>
            <person name="Mourched A.-S."/>
            <person name="Charusanti P."/>
            <person name="Shaw S."/>
            <person name="Blin K."/>
            <person name="Weber T."/>
        </authorList>
    </citation>
    <scope>NUCLEOTIDE SEQUENCE [LARGE SCALE GENOMIC DNA]</scope>
    <source>
        <strain evidence="2 3">NBC_00206</strain>
    </source>
</reference>
<feature type="transmembrane region" description="Helical" evidence="1">
    <location>
        <begin position="149"/>
        <end position="168"/>
    </location>
</feature>
<feature type="transmembrane region" description="Helical" evidence="1">
    <location>
        <begin position="30"/>
        <end position="48"/>
    </location>
</feature>
<dbReference type="InterPro" id="IPR017850">
    <property type="entry name" value="Alkaline_phosphatase_core_sf"/>
</dbReference>